<protein>
    <submittedName>
        <fullName evidence="2">Uncharacterized protein</fullName>
    </submittedName>
</protein>
<proteinExistence type="predicted"/>
<dbReference type="AlphaFoldDB" id="A0A1Z1WLK9"/>
<reference evidence="2 3" key="1">
    <citation type="submission" date="2017-05" db="EMBL/GenBank/DDBJ databases">
        <title>Streptomyces alboflavus Genome sequencing and assembly.</title>
        <authorList>
            <person name="Wang Y."/>
            <person name="Du B."/>
            <person name="Ding Y."/>
            <person name="Liu H."/>
            <person name="Hou Q."/>
            <person name="Liu K."/>
            <person name="Wang C."/>
            <person name="Yao L."/>
        </authorList>
    </citation>
    <scope>NUCLEOTIDE SEQUENCE [LARGE SCALE GENOMIC DNA]</scope>
    <source>
        <strain evidence="2 3">MDJK44</strain>
    </source>
</reference>
<name>A0A1Z1WLK9_9ACTN</name>
<dbReference type="EMBL" id="CP021748">
    <property type="protein sequence ID" value="ARX87323.1"/>
    <property type="molecule type" value="Genomic_DNA"/>
</dbReference>
<gene>
    <name evidence="2" type="ORF">SMD44_06804</name>
</gene>
<evidence type="ECO:0000256" key="1">
    <source>
        <dbReference type="SAM" id="SignalP"/>
    </source>
</evidence>
<feature type="signal peptide" evidence="1">
    <location>
        <begin position="1"/>
        <end position="25"/>
    </location>
</feature>
<keyword evidence="1" id="KW-0732">Signal</keyword>
<dbReference type="RefSeq" id="WP_087886313.1">
    <property type="nucleotide sequence ID" value="NZ_CP021748.1"/>
</dbReference>
<accession>A0A1Z1WLK9</accession>
<feature type="chain" id="PRO_5013051682" evidence="1">
    <location>
        <begin position="26"/>
        <end position="161"/>
    </location>
</feature>
<evidence type="ECO:0000313" key="3">
    <source>
        <dbReference type="Proteomes" id="UP000195880"/>
    </source>
</evidence>
<dbReference type="KEGG" id="salf:SMD44_06804"/>
<organism evidence="2 3">
    <name type="scientific">Streptomyces alboflavus</name>
    <dbReference type="NCBI Taxonomy" id="67267"/>
    <lineage>
        <taxon>Bacteria</taxon>
        <taxon>Bacillati</taxon>
        <taxon>Actinomycetota</taxon>
        <taxon>Actinomycetes</taxon>
        <taxon>Kitasatosporales</taxon>
        <taxon>Streptomycetaceae</taxon>
        <taxon>Streptomyces</taxon>
    </lineage>
</organism>
<dbReference type="OrthoDB" id="10003514at2"/>
<dbReference type="STRING" id="67267.GCA_000716675_03195"/>
<evidence type="ECO:0000313" key="2">
    <source>
        <dbReference type="EMBL" id="ARX87323.1"/>
    </source>
</evidence>
<dbReference type="Proteomes" id="UP000195880">
    <property type="component" value="Chromosome"/>
</dbReference>
<sequence>MATGVVLPVLLATTAAVLTPGTASSAPGETSPAAAYGELVNRTNKQMEFASFSGNGRVHRCDVWNNTVDARRANFENLKCKQQPLDPGQDAGGPGDGGDVDGFTFERNAYSLHMMLPLPTIPPVIVSKGTKKKGVWTKITNVDDASCSGTGSKPACLVTIG</sequence>
<keyword evidence="3" id="KW-1185">Reference proteome</keyword>